<dbReference type="InterPro" id="IPR053137">
    <property type="entry name" value="NLR-like"/>
</dbReference>
<dbReference type="GO" id="GO:0009116">
    <property type="term" value="P:nucleoside metabolic process"/>
    <property type="evidence" value="ECO:0007669"/>
    <property type="project" value="InterPro"/>
</dbReference>
<dbReference type="SUPFAM" id="SSF53167">
    <property type="entry name" value="Purine and uridine phosphorylases"/>
    <property type="match status" value="1"/>
</dbReference>
<sequence>MKPSLYLNDEYTIGWISPSSEELMVAMAMLDEEHGRPQSTPRDDTNAYHLGKIGEHNIAMACLSGGQTGTGPAAIVAENMRRTFRNIRFALLVGTGGGLPSKKKDIRLGDVVVSYPTWTYSGIVQYDYGKLKTDGHVQRKDSFCAPPRKVLAAVDLLRAYHARPKKPINNMLSIIDELGEEYAYPEEHIAPDLLYQADYEHDPEAETCDSCDKEALVPRNTRSSPCKPYVHYGVIASGNMVVNSGVERDKIDQRYENSILCFEMEAAGLMNNFPCLLIRGIGNYSDSHKNDQWQKRATAVASAYAKELLLLIEPSDIEILPPIVGHMLDTETQQQDLRIREPVSVILVYCILSSSWAGSTTSSLGEYLSQERRYIPTSFKRE</sequence>
<protein>
    <submittedName>
        <fullName evidence="2">Purine and uridine phosphorylase</fullName>
    </submittedName>
</protein>
<keyword evidence="3" id="KW-1185">Reference proteome</keyword>
<dbReference type="Pfam" id="PF01048">
    <property type="entry name" value="PNP_UDP_1"/>
    <property type="match status" value="1"/>
</dbReference>
<name>A0A5N6EHX6_9EURO</name>
<evidence type="ECO:0000259" key="1">
    <source>
        <dbReference type="Pfam" id="PF01048"/>
    </source>
</evidence>
<dbReference type="PANTHER" id="PTHR46082">
    <property type="entry name" value="ATP/GTP-BINDING PROTEIN-RELATED"/>
    <property type="match status" value="1"/>
</dbReference>
<dbReference type="GO" id="GO:0003824">
    <property type="term" value="F:catalytic activity"/>
    <property type="evidence" value="ECO:0007669"/>
    <property type="project" value="InterPro"/>
</dbReference>
<dbReference type="Gene3D" id="3.40.50.1580">
    <property type="entry name" value="Nucleoside phosphorylase domain"/>
    <property type="match status" value="1"/>
</dbReference>
<gene>
    <name evidence="2" type="ORF">BDV33DRAFT_232950</name>
</gene>
<dbReference type="InterPro" id="IPR035994">
    <property type="entry name" value="Nucleoside_phosphorylase_sf"/>
</dbReference>
<proteinExistence type="predicted"/>
<dbReference type="Proteomes" id="UP000326799">
    <property type="component" value="Unassembled WGS sequence"/>
</dbReference>
<dbReference type="AlphaFoldDB" id="A0A5N6EHX6"/>
<dbReference type="PANTHER" id="PTHR46082:SF11">
    <property type="entry name" value="AAA+ ATPASE DOMAIN-CONTAINING PROTEIN-RELATED"/>
    <property type="match status" value="1"/>
</dbReference>
<evidence type="ECO:0000313" key="3">
    <source>
        <dbReference type="Proteomes" id="UP000326799"/>
    </source>
</evidence>
<reference evidence="2 3" key="1">
    <citation type="submission" date="2019-04" db="EMBL/GenBank/DDBJ databases">
        <title>Fungal friends and foes A comparative genomics study of 23 Aspergillus species from section Flavi.</title>
        <authorList>
            <consortium name="DOE Joint Genome Institute"/>
            <person name="Kjaerbolling I."/>
            <person name="Vesth T.C."/>
            <person name="Frisvad J.C."/>
            <person name="Nybo J.L."/>
            <person name="Theobald S."/>
            <person name="Kildgaard S."/>
            <person name="Petersen T.I."/>
            <person name="Kuo A."/>
            <person name="Sato A."/>
            <person name="Lyhne E.K."/>
            <person name="Kogle M.E."/>
            <person name="Wiebenga A."/>
            <person name="Kun R.S."/>
            <person name="Lubbers R.J."/>
            <person name="Makela M.R."/>
            <person name="Barry K."/>
            <person name="Chovatia M."/>
            <person name="Clum A."/>
            <person name="Daum C."/>
            <person name="Haridas S."/>
            <person name="He G."/>
            <person name="LaButti K."/>
            <person name="Lipzen A."/>
            <person name="Mondo S."/>
            <person name="Pangilinan J."/>
            <person name="Riley R."/>
            <person name="Salamov A."/>
            <person name="Simmons B.A."/>
            <person name="Magnuson J.K."/>
            <person name="Henrissat B."/>
            <person name="Mortensen U.H."/>
            <person name="Larsen T.O."/>
            <person name="De vries R.P."/>
            <person name="Grigoriev I.V."/>
            <person name="Machida M."/>
            <person name="Baker S.E."/>
            <person name="Andersen M.R."/>
        </authorList>
    </citation>
    <scope>NUCLEOTIDE SEQUENCE [LARGE SCALE GENOMIC DNA]</scope>
    <source>
        <strain evidence="2 3">CBS 126849</strain>
    </source>
</reference>
<organism evidence="2 3">
    <name type="scientific">Aspergillus novoparasiticus</name>
    <dbReference type="NCBI Taxonomy" id="986946"/>
    <lineage>
        <taxon>Eukaryota</taxon>
        <taxon>Fungi</taxon>
        <taxon>Dikarya</taxon>
        <taxon>Ascomycota</taxon>
        <taxon>Pezizomycotina</taxon>
        <taxon>Eurotiomycetes</taxon>
        <taxon>Eurotiomycetidae</taxon>
        <taxon>Eurotiales</taxon>
        <taxon>Aspergillaceae</taxon>
        <taxon>Aspergillus</taxon>
        <taxon>Aspergillus subgen. Circumdati</taxon>
    </lineage>
</organism>
<dbReference type="InterPro" id="IPR000845">
    <property type="entry name" value="Nucleoside_phosphorylase_d"/>
</dbReference>
<evidence type="ECO:0000313" key="2">
    <source>
        <dbReference type="EMBL" id="KAB8217216.1"/>
    </source>
</evidence>
<dbReference type="EMBL" id="ML733467">
    <property type="protein sequence ID" value="KAB8217216.1"/>
    <property type="molecule type" value="Genomic_DNA"/>
</dbReference>
<accession>A0A5N6EHX6</accession>
<feature type="domain" description="Nucleoside phosphorylase" evidence="1">
    <location>
        <begin position="13"/>
        <end position="303"/>
    </location>
</feature>